<dbReference type="EMBL" id="BGPR01024263">
    <property type="protein sequence ID" value="GBN92219.1"/>
    <property type="molecule type" value="Genomic_DNA"/>
</dbReference>
<sequence>MECYDFDSSEELIIPTKSRYIREIYSERDVMDKNQSASDFEWEERNDESKLYKFISVSSVNKDIINLTRKNFYDLYVTEETHCNGTNRFGKHHPTFQELLSRN</sequence>
<name>A0A4Y2SYH5_ARAVE</name>
<proteinExistence type="predicted"/>
<gene>
    <name evidence="1" type="ORF">AVEN_233627_1</name>
</gene>
<dbReference type="AlphaFoldDB" id="A0A4Y2SYH5"/>
<reference evidence="1 2" key="1">
    <citation type="journal article" date="2019" name="Sci. Rep.">
        <title>Orb-weaving spider Araneus ventricosus genome elucidates the spidroin gene catalogue.</title>
        <authorList>
            <person name="Kono N."/>
            <person name="Nakamura H."/>
            <person name="Ohtoshi R."/>
            <person name="Moran D.A.P."/>
            <person name="Shinohara A."/>
            <person name="Yoshida Y."/>
            <person name="Fujiwara M."/>
            <person name="Mori M."/>
            <person name="Tomita M."/>
            <person name="Arakawa K."/>
        </authorList>
    </citation>
    <scope>NUCLEOTIDE SEQUENCE [LARGE SCALE GENOMIC DNA]</scope>
</reference>
<evidence type="ECO:0000313" key="1">
    <source>
        <dbReference type="EMBL" id="GBN92219.1"/>
    </source>
</evidence>
<dbReference type="Proteomes" id="UP000499080">
    <property type="component" value="Unassembled WGS sequence"/>
</dbReference>
<evidence type="ECO:0000313" key="2">
    <source>
        <dbReference type="Proteomes" id="UP000499080"/>
    </source>
</evidence>
<organism evidence="1 2">
    <name type="scientific">Araneus ventricosus</name>
    <name type="common">Orbweaver spider</name>
    <name type="synonym">Epeira ventricosa</name>
    <dbReference type="NCBI Taxonomy" id="182803"/>
    <lineage>
        <taxon>Eukaryota</taxon>
        <taxon>Metazoa</taxon>
        <taxon>Ecdysozoa</taxon>
        <taxon>Arthropoda</taxon>
        <taxon>Chelicerata</taxon>
        <taxon>Arachnida</taxon>
        <taxon>Araneae</taxon>
        <taxon>Araneomorphae</taxon>
        <taxon>Entelegynae</taxon>
        <taxon>Araneoidea</taxon>
        <taxon>Araneidae</taxon>
        <taxon>Araneus</taxon>
    </lineage>
</organism>
<protein>
    <submittedName>
        <fullName evidence="1">Uncharacterized protein</fullName>
    </submittedName>
</protein>
<comment type="caution">
    <text evidence="1">The sequence shown here is derived from an EMBL/GenBank/DDBJ whole genome shotgun (WGS) entry which is preliminary data.</text>
</comment>
<accession>A0A4Y2SYH5</accession>
<keyword evidence="2" id="KW-1185">Reference proteome</keyword>